<sequence>MLPDPTVPASPLAVLELVRGTFTAPIFRTFAALATGLIAQTGRCTVTGVLTGAGSTRAWSHDRAHAFFSRARWNPGIPGISLSHPIVRRLLPEGAVLTVR</sequence>
<evidence type="ECO:0000313" key="1">
    <source>
        <dbReference type="EMBL" id="MFC5851132.1"/>
    </source>
</evidence>
<keyword evidence="2" id="KW-1185">Reference proteome</keyword>
<dbReference type="RefSeq" id="WP_381358526.1">
    <property type="nucleotide sequence ID" value="NZ_JBHSOA010000009.1"/>
</dbReference>
<name>A0ABW1DSM0_9ACTN</name>
<evidence type="ECO:0008006" key="3">
    <source>
        <dbReference type="Google" id="ProtNLM"/>
    </source>
</evidence>
<gene>
    <name evidence="1" type="ORF">ACFPZI_04575</name>
</gene>
<dbReference type="EMBL" id="JBHSOA010000009">
    <property type="protein sequence ID" value="MFC5851132.1"/>
    <property type="molecule type" value="Genomic_DNA"/>
</dbReference>
<comment type="caution">
    <text evidence="1">The sequence shown here is derived from an EMBL/GenBank/DDBJ whole genome shotgun (WGS) entry which is preliminary data.</text>
</comment>
<protein>
    <recommendedName>
        <fullName evidence="3">Transposase</fullName>
    </recommendedName>
</protein>
<evidence type="ECO:0000313" key="2">
    <source>
        <dbReference type="Proteomes" id="UP001596180"/>
    </source>
</evidence>
<accession>A0ABW1DSM0</accession>
<dbReference type="Proteomes" id="UP001596180">
    <property type="component" value="Unassembled WGS sequence"/>
</dbReference>
<organism evidence="1 2">
    <name type="scientific">Streptomyces chlorus</name>
    <dbReference type="NCBI Taxonomy" id="887452"/>
    <lineage>
        <taxon>Bacteria</taxon>
        <taxon>Bacillati</taxon>
        <taxon>Actinomycetota</taxon>
        <taxon>Actinomycetes</taxon>
        <taxon>Kitasatosporales</taxon>
        <taxon>Streptomycetaceae</taxon>
        <taxon>Streptomyces</taxon>
    </lineage>
</organism>
<proteinExistence type="predicted"/>
<reference evidence="2" key="1">
    <citation type="journal article" date="2019" name="Int. J. Syst. Evol. Microbiol.">
        <title>The Global Catalogue of Microorganisms (GCM) 10K type strain sequencing project: providing services to taxonomists for standard genome sequencing and annotation.</title>
        <authorList>
            <consortium name="The Broad Institute Genomics Platform"/>
            <consortium name="The Broad Institute Genome Sequencing Center for Infectious Disease"/>
            <person name="Wu L."/>
            <person name="Ma J."/>
        </authorList>
    </citation>
    <scope>NUCLEOTIDE SEQUENCE [LARGE SCALE GENOMIC DNA]</scope>
    <source>
        <strain evidence="2">JCM 10411</strain>
    </source>
</reference>